<dbReference type="AlphaFoldDB" id="A0A8J4PN52"/>
<feature type="domain" description="EH" evidence="3">
    <location>
        <begin position="11"/>
        <end position="100"/>
    </location>
</feature>
<feature type="compositionally biased region" description="Polar residues" evidence="2">
    <location>
        <begin position="371"/>
        <end position="386"/>
    </location>
</feature>
<feature type="compositionally biased region" description="Polar residues" evidence="2">
    <location>
        <begin position="433"/>
        <end position="443"/>
    </location>
</feature>
<evidence type="ECO:0008006" key="7">
    <source>
        <dbReference type="Google" id="ProtNLM"/>
    </source>
</evidence>
<reference evidence="5" key="1">
    <citation type="submission" date="2020-01" db="EMBL/GenBank/DDBJ databases">
        <title>Development of genomics and gene disruption for Polysphondylium violaceum indicates a role for the polyketide synthase stlB in stalk morphogenesis.</title>
        <authorList>
            <person name="Narita B."/>
            <person name="Kawabe Y."/>
            <person name="Kin K."/>
            <person name="Saito T."/>
            <person name="Gibbs R."/>
            <person name="Kuspa A."/>
            <person name="Muzny D."/>
            <person name="Queller D."/>
            <person name="Richards S."/>
            <person name="Strassman J."/>
            <person name="Sucgang R."/>
            <person name="Worley K."/>
            <person name="Schaap P."/>
        </authorList>
    </citation>
    <scope>NUCLEOTIDE SEQUENCE</scope>
    <source>
        <strain evidence="5">QSvi11</strain>
    </source>
</reference>
<feature type="region of interest" description="Disordered" evidence="2">
    <location>
        <begin position="341"/>
        <end position="500"/>
    </location>
</feature>
<keyword evidence="6" id="KW-1185">Reference proteome</keyword>
<dbReference type="GO" id="GO:0006897">
    <property type="term" value="P:endocytosis"/>
    <property type="evidence" value="ECO:0007669"/>
    <property type="project" value="TreeGrafter"/>
</dbReference>
<feature type="compositionally biased region" description="Polar residues" evidence="2">
    <location>
        <begin position="408"/>
        <end position="419"/>
    </location>
</feature>
<feature type="region of interest" description="Disordered" evidence="2">
    <location>
        <begin position="764"/>
        <end position="798"/>
    </location>
</feature>
<evidence type="ECO:0000313" key="6">
    <source>
        <dbReference type="Proteomes" id="UP000695562"/>
    </source>
</evidence>
<evidence type="ECO:0000259" key="4">
    <source>
        <dbReference type="PROSITE" id="PS50222"/>
    </source>
</evidence>
<accession>A0A8J4PN52</accession>
<dbReference type="PROSITE" id="PS50222">
    <property type="entry name" value="EF_HAND_2"/>
    <property type="match status" value="2"/>
</dbReference>
<gene>
    <name evidence="5" type="ORF">CYY_008311</name>
</gene>
<feature type="region of interest" description="Disordered" evidence="2">
    <location>
        <begin position="682"/>
        <end position="728"/>
    </location>
</feature>
<organism evidence="5 6">
    <name type="scientific">Polysphondylium violaceum</name>
    <dbReference type="NCBI Taxonomy" id="133409"/>
    <lineage>
        <taxon>Eukaryota</taxon>
        <taxon>Amoebozoa</taxon>
        <taxon>Evosea</taxon>
        <taxon>Eumycetozoa</taxon>
        <taxon>Dictyostelia</taxon>
        <taxon>Dictyosteliales</taxon>
        <taxon>Dictyosteliaceae</taxon>
        <taxon>Polysphondylium</taxon>
    </lineage>
</organism>
<feature type="region of interest" description="Disordered" evidence="2">
    <location>
        <begin position="958"/>
        <end position="979"/>
    </location>
</feature>
<dbReference type="Proteomes" id="UP000695562">
    <property type="component" value="Unassembled WGS sequence"/>
</dbReference>
<dbReference type="SMART" id="SM00027">
    <property type="entry name" value="EH"/>
    <property type="match status" value="3"/>
</dbReference>
<feature type="domain" description="EF-hand" evidence="4">
    <location>
        <begin position="114"/>
        <end position="149"/>
    </location>
</feature>
<feature type="domain" description="EF-hand" evidence="4">
    <location>
        <begin position="10"/>
        <end position="45"/>
    </location>
</feature>
<feature type="compositionally biased region" description="Low complexity" evidence="2">
    <location>
        <begin position="390"/>
        <end position="407"/>
    </location>
</feature>
<evidence type="ECO:0000313" key="5">
    <source>
        <dbReference type="EMBL" id="KAF2070368.1"/>
    </source>
</evidence>
<feature type="domain" description="EH" evidence="3">
    <location>
        <begin position="223"/>
        <end position="310"/>
    </location>
</feature>
<dbReference type="SUPFAM" id="SSF47473">
    <property type="entry name" value="EF-hand"/>
    <property type="match status" value="3"/>
</dbReference>
<dbReference type="PANTHER" id="PTHR11216">
    <property type="entry name" value="EH DOMAIN"/>
    <property type="match status" value="1"/>
</dbReference>
<dbReference type="GO" id="GO:0005509">
    <property type="term" value="F:calcium ion binding"/>
    <property type="evidence" value="ECO:0007669"/>
    <property type="project" value="InterPro"/>
</dbReference>
<dbReference type="OrthoDB" id="524326at2759"/>
<dbReference type="PANTHER" id="PTHR11216:SF174">
    <property type="entry name" value="GH06923P"/>
    <property type="match status" value="1"/>
</dbReference>
<dbReference type="Gene3D" id="1.10.238.10">
    <property type="entry name" value="EF-hand"/>
    <property type="match status" value="3"/>
</dbReference>
<name>A0A8J4PN52_9MYCE</name>
<feature type="domain" description="EH" evidence="3">
    <location>
        <begin position="115"/>
        <end position="204"/>
    </location>
</feature>
<evidence type="ECO:0000256" key="1">
    <source>
        <dbReference type="SAM" id="Coils"/>
    </source>
</evidence>
<evidence type="ECO:0000256" key="2">
    <source>
        <dbReference type="SAM" id="MobiDB-lite"/>
    </source>
</evidence>
<feature type="compositionally biased region" description="Polar residues" evidence="2">
    <location>
        <begin position="682"/>
        <end position="712"/>
    </location>
</feature>
<feature type="compositionally biased region" description="Low complexity" evidence="2">
    <location>
        <begin position="349"/>
        <end position="370"/>
    </location>
</feature>
<feature type="region of interest" description="Disordered" evidence="2">
    <location>
        <begin position="1070"/>
        <end position="1111"/>
    </location>
</feature>
<dbReference type="GO" id="GO:0016197">
    <property type="term" value="P:endosomal transport"/>
    <property type="evidence" value="ECO:0007669"/>
    <property type="project" value="TreeGrafter"/>
</dbReference>
<feature type="compositionally biased region" description="Low complexity" evidence="2">
    <location>
        <begin position="444"/>
        <end position="499"/>
    </location>
</feature>
<dbReference type="InterPro" id="IPR011992">
    <property type="entry name" value="EF-hand-dom_pair"/>
</dbReference>
<sequence>MRQESQVPPAQRQYYEELFTVADRDQDGVIGLNDAAFFRKSMLPNEILRDIWQLSDLNNGYLSMDDFFVALKLISLAQMGAPISIDSIKAIPVVPPPKLQDIQPLKFDWIIPSNEKQQYIDLFNKNDEDNDGYITGQQAIPIFSTSGLPSKILSHIWSISDLGGDQKLDCQEFIIATFLIKSVLKGYELPSRLPESLLQSSHCSAGGSVPSPKIPEWLVPPAERIIYEDIFNKNQQNQYVSGQQAKVIFEKSGLSNQDLKLIWDLSDYNQEQILDKHKFVIAMYLISQKKKGKELPATLPAILLESSKASFNLSSPTTNSSNADTGVGKYNINLSEIVGTNISSPPSLPTHQSFTSPSSSQQQQPGSLPTHQSFTSAVSPTQQSNLGGILSPNASSSLPTTAPSSGSITRNDSSASFDKSSFILPPPKAGLTRMNSFTSPQSLVNQSPQSSVIQPSPPSTVSNVNFTTTTAPTSNSASVSSSSSFTSTSTPAPTPASNTNISQLFGNIERVKQELAEKEKQRLESQARLEEEAKLQTEYEAQLELELTTLDQLNSEIEINKNQLAEKKLQTAQIKETIASTRVDVKSAKSQLEQLKALFVEKTEQYDEQHELFNMLQSDLKEKQIELEKYQKEIQLLSISIDSIKQARLDTKSELNNSTKLVNDSKSEIKRLDQELKQLKTSSSSTIVNHNNNISSTPSTTKSDENIFTSTSNNNNNNAGINSEWDFFSNPKSTSLPTSPFDNQPFLPTTTTTTTAPAAAVINNNISSTGSNGSKPSTPVKSTNPLASSSSSVKSTGKPSFSADLFNTPFGQTMTAGSRLSTNTEGEVIEKITQNFSEQFSFDSSFGKDPFGSESSANPFGEESISVSSNKDGLSETLSEAHTLFEKDPLFETNDAFQFSKDPFGQIVFSNTFSTKDSFGSFDSSSFKSNSNNILTNNNSNSNSITSPATATVAVTSTTTTTETQTTTTTTNTDNNNNPVNNDGFDSFDGFSNSDSFGQTIATTNNTKATPFDFNGNDSFGQTTTTTTTNEDFFGSFGKFDNNQFLSNKTNDANTSSSSFPNTFAFDSFGNDNVNVETTDNNNNNEDPDAFKKFESFGSAPSPFDDDFVAQ</sequence>
<dbReference type="InterPro" id="IPR000261">
    <property type="entry name" value="EH_dom"/>
</dbReference>
<dbReference type="EMBL" id="AJWJ01000501">
    <property type="protein sequence ID" value="KAF2070368.1"/>
    <property type="molecule type" value="Genomic_DNA"/>
</dbReference>
<feature type="region of interest" description="Disordered" evidence="2">
    <location>
        <begin position="848"/>
        <end position="872"/>
    </location>
</feature>
<protein>
    <recommendedName>
        <fullName evidence="7">Epidermal growth factor receptor substrate 15</fullName>
    </recommendedName>
</protein>
<dbReference type="GO" id="GO:0005886">
    <property type="term" value="C:plasma membrane"/>
    <property type="evidence" value="ECO:0007669"/>
    <property type="project" value="TreeGrafter"/>
</dbReference>
<feature type="compositionally biased region" description="Polar residues" evidence="2">
    <location>
        <begin position="775"/>
        <end position="787"/>
    </location>
</feature>
<feature type="compositionally biased region" description="Low complexity" evidence="2">
    <location>
        <begin position="764"/>
        <end position="774"/>
    </location>
</feature>
<dbReference type="PROSITE" id="PS50031">
    <property type="entry name" value="EH"/>
    <property type="match status" value="3"/>
</dbReference>
<feature type="compositionally biased region" description="Low complexity" evidence="2">
    <location>
        <begin position="788"/>
        <end position="798"/>
    </location>
</feature>
<feature type="compositionally biased region" description="Low complexity" evidence="2">
    <location>
        <begin position="1071"/>
        <end position="1085"/>
    </location>
</feature>
<dbReference type="GO" id="GO:0005737">
    <property type="term" value="C:cytoplasm"/>
    <property type="evidence" value="ECO:0007669"/>
    <property type="project" value="TreeGrafter"/>
</dbReference>
<dbReference type="Pfam" id="PF12763">
    <property type="entry name" value="EH"/>
    <property type="match status" value="3"/>
</dbReference>
<dbReference type="InterPro" id="IPR002048">
    <property type="entry name" value="EF_hand_dom"/>
</dbReference>
<evidence type="ECO:0000259" key="3">
    <source>
        <dbReference type="PROSITE" id="PS50031"/>
    </source>
</evidence>
<keyword evidence="1" id="KW-0175">Coiled coil</keyword>
<comment type="caution">
    <text evidence="5">The sequence shown here is derived from an EMBL/GenBank/DDBJ whole genome shotgun (WGS) entry which is preliminary data.</text>
</comment>
<proteinExistence type="predicted"/>
<feature type="coiled-coil region" evidence="1">
    <location>
        <begin position="501"/>
        <end position="682"/>
    </location>
</feature>
<dbReference type="CDD" id="cd00052">
    <property type="entry name" value="EH"/>
    <property type="match status" value="3"/>
</dbReference>